<dbReference type="Pfam" id="PF00144">
    <property type="entry name" value="Beta-lactamase"/>
    <property type="match status" value="1"/>
</dbReference>
<evidence type="ECO:0000313" key="3">
    <source>
        <dbReference type="EMBL" id="GGJ46097.1"/>
    </source>
</evidence>
<evidence type="ECO:0000313" key="4">
    <source>
        <dbReference type="Proteomes" id="UP000632222"/>
    </source>
</evidence>
<proteinExistence type="predicted"/>
<dbReference type="RefSeq" id="WP_189004872.1">
    <property type="nucleotide sequence ID" value="NZ_BMOD01000016.1"/>
</dbReference>
<dbReference type="EMBL" id="BMOD01000016">
    <property type="protein sequence ID" value="GGJ46097.1"/>
    <property type="molecule type" value="Genomic_DNA"/>
</dbReference>
<dbReference type="InterPro" id="IPR012338">
    <property type="entry name" value="Beta-lactam/transpept-like"/>
</dbReference>
<dbReference type="Gene3D" id="3.40.710.10">
    <property type="entry name" value="DD-peptidase/beta-lactamase superfamily"/>
    <property type="match status" value="1"/>
</dbReference>
<name>A0ABQ2D4L8_9DEIO</name>
<organism evidence="3 4">
    <name type="scientific">Deinococcus roseus</name>
    <dbReference type="NCBI Taxonomy" id="392414"/>
    <lineage>
        <taxon>Bacteria</taxon>
        <taxon>Thermotogati</taxon>
        <taxon>Deinococcota</taxon>
        <taxon>Deinococci</taxon>
        <taxon>Deinococcales</taxon>
        <taxon>Deinococcaceae</taxon>
        <taxon>Deinococcus</taxon>
    </lineage>
</organism>
<dbReference type="PROSITE" id="PS51257">
    <property type="entry name" value="PROKAR_LIPOPROTEIN"/>
    <property type="match status" value="1"/>
</dbReference>
<evidence type="ECO:0000256" key="1">
    <source>
        <dbReference type="SAM" id="SignalP"/>
    </source>
</evidence>
<feature type="signal peptide" evidence="1">
    <location>
        <begin position="1"/>
        <end position="25"/>
    </location>
</feature>
<dbReference type="PANTHER" id="PTHR46825">
    <property type="entry name" value="D-ALANYL-D-ALANINE-CARBOXYPEPTIDASE/ENDOPEPTIDASE AMPH"/>
    <property type="match status" value="1"/>
</dbReference>
<dbReference type="InterPro" id="IPR001466">
    <property type="entry name" value="Beta-lactam-related"/>
</dbReference>
<sequence length="381" mass="41451">MKPAKQKTLKTLKPMHALMFVSVLASCSGATPVTPEQQLSSLTQEAIERRNWVPSAVASVQWGDKHWSGAAGVVDRASKTPLPAQASFRIASVTKTFVAASIFKLAEEGKLNISDALETQLSPAFVQVLKEHGYQTDQITLDQVLTHTSGIPDYAETEPYFEAVMKAPTHRWTRMEQLKFAMEHAEKVGQPGEKYAYSDTGYILLGEIIEQKTGLSLGAAIQTLLGLGQLGLTSTWQESVDPVPASAGPFAHPYFGELDAAGLDPSSDLWGGGGLVSSTTDLVKFFRGLFQGKVLSRTSLQQMLTLPEKNPYAHGIYPQRLGHQQCWGHNGFWGSAAFYCPDQDITVAVSINAFPPTLASQLGLFNQTVFADQLVRVIEKP</sequence>
<dbReference type="InterPro" id="IPR050491">
    <property type="entry name" value="AmpC-like"/>
</dbReference>
<keyword evidence="1" id="KW-0732">Signal</keyword>
<accession>A0ABQ2D4L8</accession>
<comment type="caution">
    <text evidence="3">The sequence shown here is derived from an EMBL/GenBank/DDBJ whole genome shotgun (WGS) entry which is preliminary data.</text>
</comment>
<feature type="chain" id="PRO_5045158087" evidence="1">
    <location>
        <begin position="26"/>
        <end position="381"/>
    </location>
</feature>
<dbReference type="SUPFAM" id="SSF56601">
    <property type="entry name" value="beta-lactamase/transpeptidase-like"/>
    <property type="match status" value="1"/>
</dbReference>
<dbReference type="PANTHER" id="PTHR46825:SF7">
    <property type="entry name" value="D-ALANYL-D-ALANINE CARBOXYPEPTIDASE"/>
    <property type="match status" value="1"/>
</dbReference>
<gene>
    <name evidence="3" type="ORF">GCM10008938_35410</name>
</gene>
<feature type="domain" description="Beta-lactamase-related" evidence="2">
    <location>
        <begin position="50"/>
        <end position="356"/>
    </location>
</feature>
<dbReference type="GO" id="GO:0016787">
    <property type="term" value="F:hydrolase activity"/>
    <property type="evidence" value="ECO:0007669"/>
    <property type="project" value="UniProtKB-KW"/>
</dbReference>
<evidence type="ECO:0000259" key="2">
    <source>
        <dbReference type="Pfam" id="PF00144"/>
    </source>
</evidence>
<keyword evidence="4" id="KW-1185">Reference proteome</keyword>
<protein>
    <submittedName>
        <fullName evidence="3">Serine hydrolase</fullName>
    </submittedName>
</protein>
<dbReference type="Proteomes" id="UP000632222">
    <property type="component" value="Unassembled WGS sequence"/>
</dbReference>
<keyword evidence="3" id="KW-0378">Hydrolase</keyword>
<reference evidence="4" key="1">
    <citation type="journal article" date="2019" name="Int. J. Syst. Evol. Microbiol.">
        <title>The Global Catalogue of Microorganisms (GCM) 10K type strain sequencing project: providing services to taxonomists for standard genome sequencing and annotation.</title>
        <authorList>
            <consortium name="The Broad Institute Genomics Platform"/>
            <consortium name="The Broad Institute Genome Sequencing Center for Infectious Disease"/>
            <person name="Wu L."/>
            <person name="Ma J."/>
        </authorList>
    </citation>
    <scope>NUCLEOTIDE SEQUENCE [LARGE SCALE GENOMIC DNA]</scope>
    <source>
        <strain evidence="4">JCM 14370</strain>
    </source>
</reference>